<proteinExistence type="inferred from homology"/>
<dbReference type="EMBL" id="CAJPEV010002524">
    <property type="protein sequence ID" value="CAG0897190.1"/>
    <property type="molecule type" value="Genomic_DNA"/>
</dbReference>
<dbReference type="InterPro" id="IPR036400">
    <property type="entry name" value="Cyt_B5-like_heme/steroid_sf"/>
</dbReference>
<dbReference type="InterPro" id="IPR001199">
    <property type="entry name" value="Cyt_B5-like_heme/steroid-bd"/>
</dbReference>
<organism evidence="3">
    <name type="scientific">Darwinula stevensoni</name>
    <dbReference type="NCBI Taxonomy" id="69355"/>
    <lineage>
        <taxon>Eukaryota</taxon>
        <taxon>Metazoa</taxon>
        <taxon>Ecdysozoa</taxon>
        <taxon>Arthropoda</taxon>
        <taxon>Crustacea</taxon>
        <taxon>Oligostraca</taxon>
        <taxon>Ostracoda</taxon>
        <taxon>Podocopa</taxon>
        <taxon>Podocopida</taxon>
        <taxon>Darwinulocopina</taxon>
        <taxon>Darwinuloidea</taxon>
        <taxon>Darwinulidae</taxon>
        <taxon>Darwinula</taxon>
    </lineage>
</organism>
<dbReference type="InterPro" id="IPR050577">
    <property type="entry name" value="MAPR/NEUFC/NENF-like"/>
</dbReference>
<sequence length="253" mass="28958">MSSIAWGGGGMWKEILEEQGMGMSDEDGDALLQDIVLTPEELALMTDRDEKPIYLALLGRIYDVSAGRKRYGPGGSHAFFTGRDGSRAFVTGDFTDASLTDEVSGLSVQDYRRLDEWSDFYDREYEYIGKVVWRLYDKKKKTKNAKQVERWVGEAFSAKEAEDEDGGISRDWAGIPRRLYNPGGETRCVCVRNFGPPTHRYAGVEHSEDREDLDHPQLREYEDYERLLGYQIPQYVELFDRWPEVLSGTDPEP</sequence>
<comment type="similarity">
    <text evidence="1">Belongs to the cytochrome b5 family. MAPR subfamily.</text>
</comment>
<feature type="domain" description="Cytochrome b5 heme-binding" evidence="2">
    <location>
        <begin position="37"/>
        <end position="132"/>
    </location>
</feature>
<dbReference type="Gene3D" id="3.10.120.10">
    <property type="entry name" value="Cytochrome b5-like heme/steroid binding domain"/>
    <property type="match status" value="1"/>
</dbReference>
<dbReference type="SMART" id="SM01117">
    <property type="entry name" value="Cyt-b5"/>
    <property type="match status" value="1"/>
</dbReference>
<dbReference type="SUPFAM" id="SSF55856">
    <property type="entry name" value="Cytochrome b5-like heme/steroid binding domain"/>
    <property type="match status" value="1"/>
</dbReference>
<evidence type="ECO:0000259" key="2">
    <source>
        <dbReference type="SMART" id="SM01117"/>
    </source>
</evidence>
<dbReference type="Proteomes" id="UP000677054">
    <property type="component" value="Unassembled WGS sequence"/>
</dbReference>
<evidence type="ECO:0000313" key="4">
    <source>
        <dbReference type="Proteomes" id="UP000677054"/>
    </source>
</evidence>
<keyword evidence="4" id="KW-1185">Reference proteome</keyword>
<name>A0A7R9A9B0_9CRUS</name>
<dbReference type="AlphaFoldDB" id="A0A7R9A9B0"/>
<reference evidence="3" key="1">
    <citation type="submission" date="2020-11" db="EMBL/GenBank/DDBJ databases">
        <authorList>
            <person name="Tran Van P."/>
        </authorList>
    </citation>
    <scope>NUCLEOTIDE SEQUENCE</scope>
</reference>
<dbReference type="PANTHER" id="PTHR10281:SF4">
    <property type="entry name" value="NEUFERRICIN"/>
    <property type="match status" value="1"/>
</dbReference>
<protein>
    <recommendedName>
        <fullName evidence="2">Cytochrome b5 heme-binding domain-containing protein</fullName>
    </recommendedName>
</protein>
<evidence type="ECO:0000313" key="3">
    <source>
        <dbReference type="EMBL" id="CAD7249854.1"/>
    </source>
</evidence>
<dbReference type="GO" id="GO:0016020">
    <property type="term" value="C:membrane"/>
    <property type="evidence" value="ECO:0007669"/>
    <property type="project" value="TreeGrafter"/>
</dbReference>
<dbReference type="Pfam" id="PF00173">
    <property type="entry name" value="Cyt-b5"/>
    <property type="match status" value="1"/>
</dbReference>
<evidence type="ECO:0000256" key="1">
    <source>
        <dbReference type="ARBA" id="ARBA00038357"/>
    </source>
</evidence>
<dbReference type="GO" id="GO:0012505">
    <property type="term" value="C:endomembrane system"/>
    <property type="evidence" value="ECO:0007669"/>
    <property type="project" value="TreeGrafter"/>
</dbReference>
<accession>A0A7R9A9B0</accession>
<dbReference type="OrthoDB" id="10257697at2759"/>
<dbReference type="EMBL" id="LR902041">
    <property type="protein sequence ID" value="CAD7249854.1"/>
    <property type="molecule type" value="Genomic_DNA"/>
</dbReference>
<dbReference type="PANTHER" id="PTHR10281">
    <property type="entry name" value="MEMBRANE-ASSOCIATED PROGESTERONE RECEPTOR COMPONENT-RELATED"/>
    <property type="match status" value="1"/>
</dbReference>
<gene>
    <name evidence="3" type="ORF">DSTB1V02_LOCUS9640</name>
</gene>